<reference evidence="1" key="1">
    <citation type="submission" date="2024-05" db="EMBL/GenBank/DDBJ databases">
        <title>30 novel species of actinomycetes from the DSMZ collection.</title>
        <authorList>
            <person name="Nouioui I."/>
        </authorList>
    </citation>
    <scope>NUCLEOTIDE SEQUENCE</scope>
    <source>
        <strain evidence="1">DSM 3412</strain>
    </source>
</reference>
<comment type="caution">
    <text evidence="1">The sequence shown here is derived from an EMBL/GenBank/DDBJ whole genome shotgun (WGS) entry which is preliminary data.</text>
</comment>
<dbReference type="Gene3D" id="3.40.50.300">
    <property type="entry name" value="P-loop containing nucleotide triphosphate hydrolases"/>
    <property type="match status" value="1"/>
</dbReference>
<sequence>MTDPAEHQRHRLSDAENRRIFRERIVPDLPAGRVGQETTPTVVFLVGRPGAGKSRSPRRWPAR</sequence>
<dbReference type="Proteomes" id="UP001180737">
    <property type="component" value="Unassembled WGS sequence"/>
</dbReference>
<keyword evidence="2" id="KW-1185">Reference proteome</keyword>
<dbReference type="InterPro" id="IPR027417">
    <property type="entry name" value="P-loop_NTPase"/>
</dbReference>
<evidence type="ECO:0000313" key="2">
    <source>
        <dbReference type="Proteomes" id="UP001180737"/>
    </source>
</evidence>
<dbReference type="EMBL" id="JAVRFJ010000046">
    <property type="protein sequence ID" value="MDT0573098.1"/>
    <property type="molecule type" value="Genomic_DNA"/>
</dbReference>
<protein>
    <recommendedName>
        <fullName evidence="3">UDP-N-acetylglucosamine kinase</fullName>
    </recommendedName>
</protein>
<organism evidence="1 2">
    <name type="scientific">Streptomyces gottesmaniae</name>
    <dbReference type="NCBI Taxonomy" id="3075518"/>
    <lineage>
        <taxon>Bacteria</taxon>
        <taxon>Bacillati</taxon>
        <taxon>Actinomycetota</taxon>
        <taxon>Actinomycetes</taxon>
        <taxon>Kitasatosporales</taxon>
        <taxon>Streptomycetaceae</taxon>
        <taxon>Streptomyces</taxon>
    </lineage>
</organism>
<name>A0ABU2Z918_9ACTN</name>
<accession>A0ABU2Z918</accession>
<evidence type="ECO:0008006" key="3">
    <source>
        <dbReference type="Google" id="ProtNLM"/>
    </source>
</evidence>
<gene>
    <name evidence="1" type="ORF">RM704_37560</name>
</gene>
<dbReference type="RefSeq" id="WP_033524513.1">
    <property type="nucleotide sequence ID" value="NZ_JAVRFJ010000046.1"/>
</dbReference>
<evidence type="ECO:0000313" key="1">
    <source>
        <dbReference type="EMBL" id="MDT0573098.1"/>
    </source>
</evidence>
<proteinExistence type="predicted"/>